<evidence type="ECO:0000259" key="7">
    <source>
        <dbReference type="PROSITE" id="PS50850"/>
    </source>
</evidence>
<feature type="transmembrane region" description="Helical" evidence="6">
    <location>
        <begin position="304"/>
        <end position="322"/>
    </location>
</feature>
<feature type="transmembrane region" description="Helical" evidence="6">
    <location>
        <begin position="52"/>
        <end position="72"/>
    </location>
</feature>
<feature type="transmembrane region" description="Helical" evidence="6">
    <location>
        <begin position="233"/>
        <end position="252"/>
    </location>
</feature>
<comment type="subcellular location">
    <subcellularLocation>
        <location evidence="1">Cell membrane</location>
        <topology evidence="1">Multi-pass membrane protein</topology>
    </subcellularLocation>
</comment>
<keyword evidence="9" id="KW-1185">Reference proteome</keyword>
<evidence type="ECO:0000256" key="1">
    <source>
        <dbReference type="ARBA" id="ARBA00004651"/>
    </source>
</evidence>
<dbReference type="PANTHER" id="PTHR23501">
    <property type="entry name" value="MAJOR FACILITATOR SUPERFAMILY"/>
    <property type="match status" value="1"/>
</dbReference>
<protein>
    <submittedName>
        <fullName evidence="8">MFS transporter</fullName>
    </submittedName>
</protein>
<feature type="transmembrane region" description="Helical" evidence="6">
    <location>
        <begin position="147"/>
        <end position="165"/>
    </location>
</feature>
<feature type="transmembrane region" description="Helical" evidence="6">
    <location>
        <begin position="397"/>
        <end position="417"/>
    </location>
</feature>
<feature type="transmembrane region" description="Helical" evidence="6">
    <location>
        <begin position="171"/>
        <end position="191"/>
    </location>
</feature>
<dbReference type="Gene3D" id="1.20.1250.20">
    <property type="entry name" value="MFS general substrate transporter like domains"/>
    <property type="match status" value="1"/>
</dbReference>
<dbReference type="GO" id="GO:0005886">
    <property type="term" value="C:plasma membrane"/>
    <property type="evidence" value="ECO:0007669"/>
    <property type="project" value="UniProtKB-SubCell"/>
</dbReference>
<evidence type="ECO:0000256" key="6">
    <source>
        <dbReference type="SAM" id="Phobius"/>
    </source>
</evidence>
<keyword evidence="4 6" id="KW-1133">Transmembrane helix</keyword>
<evidence type="ECO:0000256" key="3">
    <source>
        <dbReference type="ARBA" id="ARBA00022692"/>
    </source>
</evidence>
<dbReference type="RefSeq" id="WP_303520361.1">
    <property type="nucleotide sequence ID" value="NZ_JAUOQO010000002.1"/>
</dbReference>
<keyword evidence="5 6" id="KW-0472">Membrane</keyword>
<feature type="transmembrane region" description="Helical" evidence="6">
    <location>
        <begin position="357"/>
        <end position="376"/>
    </location>
</feature>
<reference evidence="8" key="1">
    <citation type="submission" date="2023-07" db="EMBL/GenBank/DDBJ databases">
        <title>Genome content predicts the carbon catabolic preferences of heterotrophic bacteria.</title>
        <authorList>
            <person name="Gralka M."/>
        </authorList>
    </citation>
    <scope>NUCLEOTIDE SEQUENCE</scope>
    <source>
        <strain evidence="8">E2R20</strain>
    </source>
</reference>
<proteinExistence type="predicted"/>
<dbReference type="Gene3D" id="1.20.1720.10">
    <property type="entry name" value="Multidrug resistance protein D"/>
    <property type="match status" value="1"/>
</dbReference>
<feature type="transmembrane region" description="Helical" evidence="6">
    <location>
        <begin position="429"/>
        <end position="448"/>
    </location>
</feature>
<feature type="transmembrane region" description="Helical" evidence="6">
    <location>
        <begin position="273"/>
        <end position="292"/>
    </location>
</feature>
<evidence type="ECO:0000256" key="2">
    <source>
        <dbReference type="ARBA" id="ARBA00022448"/>
    </source>
</evidence>
<dbReference type="GO" id="GO:0022857">
    <property type="term" value="F:transmembrane transporter activity"/>
    <property type="evidence" value="ECO:0007669"/>
    <property type="project" value="InterPro"/>
</dbReference>
<accession>A0AAW7YRT9</accession>
<dbReference type="InterPro" id="IPR020846">
    <property type="entry name" value="MFS_dom"/>
</dbReference>
<dbReference type="Proteomes" id="UP001170310">
    <property type="component" value="Unassembled WGS sequence"/>
</dbReference>
<dbReference type="AlphaFoldDB" id="A0AAW7YRT9"/>
<dbReference type="InterPro" id="IPR036259">
    <property type="entry name" value="MFS_trans_sf"/>
</dbReference>
<gene>
    <name evidence="8" type="ORF">Q4528_02025</name>
</gene>
<feature type="transmembrane region" description="Helical" evidence="6">
    <location>
        <begin position="79"/>
        <end position="99"/>
    </location>
</feature>
<dbReference type="Pfam" id="PF07690">
    <property type="entry name" value="MFS_1"/>
    <property type="match status" value="1"/>
</dbReference>
<evidence type="ECO:0000256" key="5">
    <source>
        <dbReference type="ARBA" id="ARBA00023136"/>
    </source>
</evidence>
<feature type="transmembrane region" description="Helical" evidence="6">
    <location>
        <begin position="334"/>
        <end position="351"/>
    </location>
</feature>
<dbReference type="PROSITE" id="PS50850">
    <property type="entry name" value="MFS"/>
    <property type="match status" value="1"/>
</dbReference>
<evidence type="ECO:0000313" key="9">
    <source>
        <dbReference type="Proteomes" id="UP001170310"/>
    </source>
</evidence>
<evidence type="ECO:0000313" key="8">
    <source>
        <dbReference type="EMBL" id="MDO6572926.1"/>
    </source>
</evidence>
<feature type="domain" description="Major facilitator superfamily (MFS) profile" evidence="7">
    <location>
        <begin position="14"/>
        <end position="451"/>
    </location>
</feature>
<keyword evidence="3 6" id="KW-0812">Transmembrane</keyword>
<dbReference type="SUPFAM" id="SSF103473">
    <property type="entry name" value="MFS general substrate transporter"/>
    <property type="match status" value="1"/>
</dbReference>
<comment type="caution">
    <text evidence="8">The sequence shown here is derived from an EMBL/GenBank/DDBJ whole genome shotgun (WGS) entry which is preliminary data.</text>
</comment>
<organism evidence="8 9">
    <name type="scientific">Staphylococcus pasteuri_A</name>
    <dbReference type="NCBI Taxonomy" id="3062664"/>
    <lineage>
        <taxon>Bacteria</taxon>
        <taxon>Bacillati</taxon>
        <taxon>Bacillota</taxon>
        <taxon>Bacilli</taxon>
        <taxon>Bacillales</taxon>
        <taxon>Staphylococcaceae</taxon>
        <taxon>Staphylococcus</taxon>
    </lineage>
</organism>
<dbReference type="InterPro" id="IPR011701">
    <property type="entry name" value="MFS"/>
</dbReference>
<dbReference type="EMBL" id="JAUOQO010000002">
    <property type="protein sequence ID" value="MDO6572926.1"/>
    <property type="molecule type" value="Genomic_DNA"/>
</dbReference>
<name>A0AAW7YRT9_9STAP</name>
<sequence length="454" mass="49689">MSKKAISNTFNKKLYTPMILGSILNPINSSMLAVALVPIAQAFGVPFYQTAWLVSSLYLATSIGQPVIGKLIDIFGPRGLFLFATSLVGLASMIALLTPSFYGLILARFLIGIGTCAGYPSAMYLINYEAERTGEDSPSKILTILSISNQVIAVIGPTLGGILVANGGWQSIFIVNLPMSILAFIFGYLYFPKTATKYKLQLLKKRVDFVGIILFSISLSSWMIFFIEAKPSYWYLFLIGFISLIAFIFYELKSAKPFIDLKILSHNISMNNTYLRTFLSMLISYSVLYGYVQWLEEVKGLSPMHSGMMMLPQFIVGIFSAQLMGPRLNIRTKLYIGTIGALITMIGFQMISSDTSIYYLIFLSAIFGLPQGLLNLANQNALYHQTPKSMIGMSSGLLRTAGYLGAIVSSTLIGILFKGSDLTTAVHELGFAATIIAIAILLLTMTGGKTLSEK</sequence>
<evidence type="ECO:0000256" key="4">
    <source>
        <dbReference type="ARBA" id="ARBA00022989"/>
    </source>
</evidence>
<keyword evidence="2" id="KW-0813">Transport</keyword>
<dbReference type="PANTHER" id="PTHR23501:SF191">
    <property type="entry name" value="VACUOLAR BASIC AMINO ACID TRANSPORTER 4"/>
    <property type="match status" value="1"/>
</dbReference>
<feature type="transmembrane region" description="Helical" evidence="6">
    <location>
        <begin position="207"/>
        <end position="227"/>
    </location>
</feature>
<feature type="transmembrane region" description="Helical" evidence="6">
    <location>
        <begin position="105"/>
        <end position="126"/>
    </location>
</feature>